<dbReference type="Proteomes" id="UP000607397">
    <property type="component" value="Unassembled WGS sequence"/>
</dbReference>
<dbReference type="RefSeq" id="WP_161826642.1">
    <property type="nucleotide sequence ID" value="NZ_WVIC01000042.1"/>
</dbReference>
<proteinExistence type="predicted"/>
<evidence type="ECO:0000313" key="3">
    <source>
        <dbReference type="Proteomes" id="UP000607397"/>
    </source>
</evidence>
<accession>A0A8K2A272</accession>
<evidence type="ECO:0008006" key="4">
    <source>
        <dbReference type="Google" id="ProtNLM"/>
    </source>
</evidence>
<protein>
    <recommendedName>
        <fullName evidence="4">Peptidase C-terminal archaeal/bacterial domain-containing protein</fullName>
    </recommendedName>
</protein>
<comment type="caution">
    <text evidence="2">The sequence shown here is derived from an EMBL/GenBank/DDBJ whole genome shotgun (WGS) entry which is preliminary data.</text>
</comment>
<name>A0A8K2A272_9CYAN</name>
<dbReference type="EMBL" id="WVIC01000042">
    <property type="protein sequence ID" value="NCJ08167.1"/>
    <property type="molecule type" value="Genomic_DNA"/>
</dbReference>
<gene>
    <name evidence="2" type="ORF">GS597_16960</name>
</gene>
<feature type="chain" id="PRO_5035443091" description="Peptidase C-terminal archaeal/bacterial domain-containing protein" evidence="1">
    <location>
        <begin position="37"/>
        <end position="162"/>
    </location>
</feature>
<evidence type="ECO:0000256" key="1">
    <source>
        <dbReference type="SAM" id="SignalP"/>
    </source>
</evidence>
<keyword evidence="3" id="KW-1185">Reference proteome</keyword>
<keyword evidence="1" id="KW-0732">Signal</keyword>
<organism evidence="2 3">
    <name type="scientific">Petrachloros mirabilis ULC683</name>
    <dbReference type="NCBI Taxonomy" id="2781853"/>
    <lineage>
        <taxon>Bacteria</taxon>
        <taxon>Bacillati</taxon>
        <taxon>Cyanobacteriota</taxon>
        <taxon>Cyanophyceae</taxon>
        <taxon>Synechococcales</taxon>
        <taxon>Petrachlorosaceae</taxon>
        <taxon>Petrachloros</taxon>
        <taxon>Petrachloros mirabilis</taxon>
    </lineage>
</organism>
<reference evidence="2" key="1">
    <citation type="submission" date="2019-12" db="EMBL/GenBank/DDBJ databases">
        <title>High-Quality draft genome sequences of three cyanobacteria isolated from the limestone walls of the Old Cathedral of Coimbra.</title>
        <authorList>
            <person name="Tiago I."/>
            <person name="Soares F."/>
            <person name="Portugal A."/>
        </authorList>
    </citation>
    <scope>NUCLEOTIDE SEQUENCE [LARGE SCALE GENOMIC DNA]</scope>
    <source>
        <strain evidence="2">C</strain>
    </source>
</reference>
<dbReference type="AlphaFoldDB" id="A0A8K2A272"/>
<feature type="signal peptide" evidence="1">
    <location>
        <begin position="1"/>
        <end position="36"/>
    </location>
</feature>
<sequence length="162" mass="17350">MGSQVWNTINRVGRVKSWPFGMACTALALMVAPVQAETIAINQSNLPTLRGFTRGAVALHRIVAHRDVNNTLCVGFGAPNPDHVIQLEQGFPRLQVQVNSRGHDSTLLVRGPDGTVYCADEGVSGGQEAGLVLTNLKPGAYEVWVGSFESGGNFRYSLSLSN</sequence>
<evidence type="ECO:0000313" key="2">
    <source>
        <dbReference type="EMBL" id="NCJ08167.1"/>
    </source>
</evidence>